<proteinExistence type="inferred from homology"/>
<dbReference type="GO" id="GO:0000502">
    <property type="term" value="C:proteasome complex"/>
    <property type="evidence" value="ECO:0007669"/>
    <property type="project" value="UniProtKB-KW"/>
</dbReference>
<dbReference type="SUPFAM" id="SSF56235">
    <property type="entry name" value="N-terminal nucleophile aminohydrolases (Ntn hydrolases)"/>
    <property type="match status" value="1"/>
</dbReference>
<evidence type="ECO:0000256" key="1">
    <source>
        <dbReference type="ARBA" id="ARBA00022942"/>
    </source>
</evidence>
<comment type="caution">
    <text evidence="3">The sequence shown here is derived from an EMBL/GenBank/DDBJ whole genome shotgun (WGS) entry which is preliminary data.</text>
</comment>
<dbReference type="Gene3D" id="3.60.20.10">
    <property type="entry name" value="Glutamine Phosphoribosylpyrophosphate, subunit 1, domain 1"/>
    <property type="match status" value="1"/>
</dbReference>
<organism evidence="3 4">
    <name type="scientific">Durusdinium trenchii</name>
    <dbReference type="NCBI Taxonomy" id="1381693"/>
    <lineage>
        <taxon>Eukaryota</taxon>
        <taxon>Sar</taxon>
        <taxon>Alveolata</taxon>
        <taxon>Dinophyceae</taxon>
        <taxon>Suessiales</taxon>
        <taxon>Symbiodiniaceae</taxon>
        <taxon>Durusdinium</taxon>
    </lineage>
</organism>
<gene>
    <name evidence="3" type="ORF">CCMP2556_LOCUS26298</name>
</gene>
<comment type="similarity">
    <text evidence="2">Belongs to the peptidase T1A family.</text>
</comment>
<evidence type="ECO:0000256" key="2">
    <source>
        <dbReference type="PROSITE-ProRule" id="PRU00808"/>
    </source>
</evidence>
<dbReference type="InterPro" id="IPR001353">
    <property type="entry name" value="Proteasome_sua/b"/>
</dbReference>
<evidence type="ECO:0000313" key="4">
    <source>
        <dbReference type="Proteomes" id="UP001642484"/>
    </source>
</evidence>
<accession>A0ABP0MKL2</accession>
<dbReference type="EMBL" id="CAXAMN010018191">
    <property type="protein sequence ID" value="CAK9052019.1"/>
    <property type="molecule type" value="Genomic_DNA"/>
</dbReference>
<name>A0ABP0MKL2_9DINO</name>
<dbReference type="PANTHER" id="PTHR11599">
    <property type="entry name" value="PROTEASOME SUBUNIT ALPHA/BETA"/>
    <property type="match status" value="1"/>
</dbReference>
<protein>
    <recommendedName>
        <fullName evidence="5">Proteasome subunit alpha type</fullName>
    </recommendedName>
</protein>
<keyword evidence="4" id="KW-1185">Reference proteome</keyword>
<evidence type="ECO:0008006" key="5">
    <source>
        <dbReference type="Google" id="ProtNLM"/>
    </source>
</evidence>
<dbReference type="Proteomes" id="UP001642484">
    <property type="component" value="Unassembled WGS sequence"/>
</dbReference>
<dbReference type="InterPro" id="IPR050115">
    <property type="entry name" value="Proteasome_alpha"/>
</dbReference>
<dbReference type="InterPro" id="IPR029055">
    <property type="entry name" value="Ntn_hydrolases_N"/>
</dbReference>
<dbReference type="InterPro" id="IPR023332">
    <property type="entry name" value="Proteasome_alpha-type"/>
</dbReference>
<dbReference type="PROSITE" id="PS51475">
    <property type="entry name" value="PROTEASOME_ALPHA_2"/>
    <property type="match status" value="1"/>
</dbReference>
<evidence type="ECO:0000313" key="3">
    <source>
        <dbReference type="EMBL" id="CAK9052019.1"/>
    </source>
</evidence>
<dbReference type="Pfam" id="PF00227">
    <property type="entry name" value="Proteasome"/>
    <property type="match status" value="2"/>
</dbReference>
<keyword evidence="1 2" id="KW-0647">Proteasome</keyword>
<reference evidence="3 4" key="1">
    <citation type="submission" date="2024-02" db="EMBL/GenBank/DDBJ databases">
        <authorList>
            <person name="Chen Y."/>
            <person name="Shah S."/>
            <person name="Dougan E. K."/>
            <person name="Thang M."/>
            <person name="Chan C."/>
        </authorList>
    </citation>
    <scope>NUCLEOTIDE SEQUENCE [LARGE SCALE GENOMIC DNA]</scope>
</reference>
<sequence>MPSRPSSFGLRFLQISSIPLWRSAEQFVVDPRLGSTAIGICTKEGVILVVEKRVTSPLVDPSSIEKLLEIDCHMGCAMSGLTADARTLVDHARVEAQAHWFTYNERMPIESNVNAPASAIADLALDFSDSDKKKKTMSRPFGVEDLARREEVALLVGGVDPWDGPVLFNTDPSGTFTKYAACAIGSAQEGATSMLQEQYNKDMTLKEAEILALTTLRQVMEEKLSKSNIEVGVVPATTGMCGLSDSQWETCCRRCFVTRRCNEFASLPSVFFARNIGVKRQRLPAITTGLLWFKRLEQGGVEHE</sequence>